<feature type="compositionally biased region" description="Basic and acidic residues" evidence="1">
    <location>
        <begin position="80"/>
        <end position="92"/>
    </location>
</feature>
<proteinExistence type="predicted"/>
<reference evidence="4 5" key="1">
    <citation type="submission" date="2020-08" db="EMBL/GenBank/DDBJ databases">
        <title>Bridging the membrane lipid divide: bacteria of the FCB group superphylum have the potential to synthesize archaeal ether lipids.</title>
        <authorList>
            <person name="Villanueva L."/>
            <person name="Von Meijenfeldt F.A.B."/>
            <person name="Westbye A.B."/>
            <person name="Yadav S."/>
            <person name="Hopmans E.C."/>
            <person name="Dutilh B.E."/>
            <person name="Sinninghe Damste J.S."/>
        </authorList>
    </citation>
    <scope>NUCLEOTIDE SEQUENCE [LARGE SCALE GENOMIC DNA]</scope>
    <source>
        <strain evidence="4">NIOZ-UU100</strain>
    </source>
</reference>
<sequence length="192" mass="21407">MVALHKMIGKSSGSAIILLALVAAGIFGGYLYWLKMPAEPEPKQSVKQDGDKGKKAGQESEDKFQFDFFSMLPEEEYAGVEERPRKQSESSSKKSGKKKQPVKRSSTPRGNYLIQLGAFRSKEAADKQKAELILNGFENVQINRDKTSKGALYRVDVGPYQSFSSADHEKQRLNSAGYKSFLKKYVSNSQAR</sequence>
<dbReference type="Pfam" id="PF05036">
    <property type="entry name" value="SPOR"/>
    <property type="match status" value="1"/>
</dbReference>
<dbReference type="AlphaFoldDB" id="A0A8J6TVR5"/>
<evidence type="ECO:0000256" key="1">
    <source>
        <dbReference type="SAM" id="MobiDB-lite"/>
    </source>
</evidence>
<dbReference type="InterPro" id="IPR052521">
    <property type="entry name" value="Cell_div_SPOR-domain"/>
</dbReference>
<dbReference type="Gene3D" id="3.30.70.1070">
    <property type="entry name" value="Sporulation related repeat"/>
    <property type="match status" value="1"/>
</dbReference>
<dbReference type="InterPro" id="IPR036680">
    <property type="entry name" value="SPOR-like_sf"/>
</dbReference>
<keyword evidence="2" id="KW-0812">Transmembrane</keyword>
<dbReference type="PANTHER" id="PTHR38687">
    <property type="entry name" value="CELL DIVISION PROTEIN DEDD-RELATED"/>
    <property type="match status" value="1"/>
</dbReference>
<evidence type="ECO:0000313" key="5">
    <source>
        <dbReference type="Proteomes" id="UP000654401"/>
    </source>
</evidence>
<gene>
    <name evidence="4" type="ORF">H8D24_03160</name>
</gene>
<dbReference type="EMBL" id="JACNFK010000023">
    <property type="protein sequence ID" value="MBC8519390.1"/>
    <property type="molecule type" value="Genomic_DNA"/>
</dbReference>
<name>A0A8J6TVR5_9GAMM</name>
<feature type="region of interest" description="Disordered" evidence="1">
    <location>
        <begin position="76"/>
        <end position="109"/>
    </location>
</feature>
<evidence type="ECO:0000313" key="4">
    <source>
        <dbReference type="EMBL" id="MBC8519390.1"/>
    </source>
</evidence>
<dbReference type="PROSITE" id="PS51724">
    <property type="entry name" value="SPOR"/>
    <property type="match status" value="1"/>
</dbReference>
<dbReference type="Proteomes" id="UP000654401">
    <property type="component" value="Unassembled WGS sequence"/>
</dbReference>
<feature type="transmembrane region" description="Helical" evidence="2">
    <location>
        <begin position="12"/>
        <end position="33"/>
    </location>
</feature>
<keyword evidence="2" id="KW-1133">Transmembrane helix</keyword>
<comment type="caution">
    <text evidence="4">The sequence shown here is derived from an EMBL/GenBank/DDBJ whole genome shotgun (WGS) entry which is preliminary data.</text>
</comment>
<dbReference type="InterPro" id="IPR007730">
    <property type="entry name" value="SPOR-like_dom"/>
</dbReference>
<evidence type="ECO:0000256" key="2">
    <source>
        <dbReference type="SAM" id="Phobius"/>
    </source>
</evidence>
<dbReference type="SUPFAM" id="SSF110997">
    <property type="entry name" value="Sporulation related repeat"/>
    <property type="match status" value="1"/>
</dbReference>
<feature type="domain" description="SPOR" evidence="3">
    <location>
        <begin position="106"/>
        <end position="185"/>
    </location>
</feature>
<evidence type="ECO:0000259" key="3">
    <source>
        <dbReference type="PROSITE" id="PS51724"/>
    </source>
</evidence>
<dbReference type="PANTHER" id="PTHR38687:SF2">
    <property type="entry name" value="CELL DIVISION PROTEIN FTSN"/>
    <property type="match status" value="1"/>
</dbReference>
<keyword evidence="2" id="KW-0472">Membrane</keyword>
<accession>A0A8J6TVR5</accession>
<protein>
    <submittedName>
        <fullName evidence="4">SPOR domain-containing protein</fullName>
    </submittedName>
</protein>
<dbReference type="GO" id="GO:0042834">
    <property type="term" value="F:peptidoglycan binding"/>
    <property type="evidence" value="ECO:0007669"/>
    <property type="project" value="InterPro"/>
</dbReference>
<organism evidence="4 5">
    <name type="scientific">Candidatus Thiopontia autotrophica</name>
    <dbReference type="NCBI Taxonomy" id="2841688"/>
    <lineage>
        <taxon>Bacteria</taxon>
        <taxon>Pseudomonadati</taxon>
        <taxon>Pseudomonadota</taxon>
        <taxon>Gammaproteobacteria</taxon>
        <taxon>Candidatus Thiopontia</taxon>
    </lineage>
</organism>